<reference evidence="2" key="1">
    <citation type="submission" date="2013-06" db="EMBL/GenBank/DDBJ databases">
        <authorList>
            <person name="Zhao Q."/>
        </authorList>
    </citation>
    <scope>NUCLEOTIDE SEQUENCE</scope>
    <source>
        <strain evidence="2">cv. W1943</strain>
    </source>
</reference>
<reference evidence="1" key="2">
    <citation type="submission" date="2015-06" db="UniProtKB">
        <authorList>
            <consortium name="EnsemblPlants"/>
        </authorList>
    </citation>
    <scope>IDENTIFICATION</scope>
</reference>
<organism evidence="1 2">
    <name type="scientific">Oryza rufipogon</name>
    <name type="common">Brownbeard rice</name>
    <name type="synonym">Asian wild rice</name>
    <dbReference type="NCBI Taxonomy" id="4529"/>
    <lineage>
        <taxon>Eukaryota</taxon>
        <taxon>Viridiplantae</taxon>
        <taxon>Streptophyta</taxon>
        <taxon>Embryophyta</taxon>
        <taxon>Tracheophyta</taxon>
        <taxon>Spermatophyta</taxon>
        <taxon>Magnoliopsida</taxon>
        <taxon>Liliopsida</taxon>
        <taxon>Poales</taxon>
        <taxon>Poaceae</taxon>
        <taxon>BOP clade</taxon>
        <taxon>Oryzoideae</taxon>
        <taxon>Oryzeae</taxon>
        <taxon>Oryzinae</taxon>
        <taxon>Oryza</taxon>
    </lineage>
</organism>
<evidence type="ECO:0000313" key="2">
    <source>
        <dbReference type="Proteomes" id="UP000008022"/>
    </source>
</evidence>
<dbReference type="AlphaFoldDB" id="A0A0E0P4K0"/>
<accession>A0A0E0P4K0</accession>
<dbReference type="Gramene" id="ORUFI04G00800.1">
    <property type="protein sequence ID" value="ORUFI04G00800.1"/>
    <property type="gene ID" value="ORUFI04G00800"/>
</dbReference>
<proteinExistence type="predicted"/>
<name>A0A0E0P4K0_ORYRU</name>
<dbReference type="EnsemblPlants" id="ORUFI04G00800.1">
    <property type="protein sequence ID" value="ORUFI04G00800.1"/>
    <property type="gene ID" value="ORUFI04G00800"/>
</dbReference>
<dbReference type="Proteomes" id="UP000008022">
    <property type="component" value="Unassembled WGS sequence"/>
</dbReference>
<keyword evidence="2" id="KW-1185">Reference proteome</keyword>
<sequence>MYAFAWPEVGWGKFSTRSMPNPRYRKIVSETIFFFPSIHGAHLPRLLTALGLEAARGPGAAYLQPPLVSFPPSVTAGLHPATAAAARHLSFLASDSPVAGEGKVEGNSPDIKKQNSSVVNLLVPMLGSSFGLRADRPSNLVSQDCKSVLLRFNDKLRGNQLLKSGEAHTKIYDSTTNLQFVPFPWGNNPNPTWVDFPLD</sequence>
<evidence type="ECO:0000313" key="1">
    <source>
        <dbReference type="EnsemblPlants" id="ORUFI04G00800.1"/>
    </source>
</evidence>
<protein>
    <submittedName>
        <fullName evidence="1">Uncharacterized protein</fullName>
    </submittedName>
</protein>
<dbReference type="HOGENOM" id="CLU_1374197_0_0_1"/>